<dbReference type="Proteomes" id="UP000775872">
    <property type="component" value="Unassembled WGS sequence"/>
</dbReference>
<organism evidence="1 2">
    <name type="scientific">Clonostachys solani</name>
    <dbReference type="NCBI Taxonomy" id="160281"/>
    <lineage>
        <taxon>Eukaryota</taxon>
        <taxon>Fungi</taxon>
        <taxon>Dikarya</taxon>
        <taxon>Ascomycota</taxon>
        <taxon>Pezizomycotina</taxon>
        <taxon>Sordariomycetes</taxon>
        <taxon>Hypocreomycetidae</taxon>
        <taxon>Hypocreales</taxon>
        <taxon>Bionectriaceae</taxon>
        <taxon>Clonostachys</taxon>
    </lineage>
</organism>
<protein>
    <submittedName>
        <fullName evidence="1">Uncharacterized protein</fullName>
    </submittedName>
</protein>
<reference evidence="2" key="1">
    <citation type="submission" date="2019-06" db="EMBL/GenBank/DDBJ databases">
        <authorList>
            <person name="Broberg M."/>
        </authorList>
    </citation>
    <scope>NUCLEOTIDE SEQUENCE [LARGE SCALE GENOMIC DNA]</scope>
</reference>
<sequence>MPSSEFFGYTLTNIGPLTATFTAPSSCATKSDILVWYSRHDPTLTAIRGDRFLGQGSCVDGVTPRGGCAPSGEAIDKIISASPTASIVWYHSPGIACPSGWTTAGILKGGAEPTGSGIFSQEAITPWGNESSYQAIFLPQLFANVLDTDETMAMCCPSGWGAEPLGGSCASSIGNLGSVAQSTACYKYWGDLDLDDVYVTSYAGKTWDPPLRSQPPITEEPSTSTRTLANTGTGTFGLYYETDSVYLATQTGGLLMIYKEAELNGSKGEDGKGAGTVTRVGIVLPILSVALSLFLGSGLAL</sequence>
<evidence type="ECO:0000313" key="1">
    <source>
        <dbReference type="EMBL" id="CAH0047288.1"/>
    </source>
</evidence>
<keyword evidence="2" id="KW-1185">Reference proteome</keyword>
<comment type="caution">
    <text evidence="1">The sequence shown here is derived from an EMBL/GenBank/DDBJ whole genome shotgun (WGS) entry which is preliminary data.</text>
</comment>
<evidence type="ECO:0000313" key="2">
    <source>
        <dbReference type="Proteomes" id="UP000775872"/>
    </source>
</evidence>
<accession>A0A9P0EFY1</accession>
<proteinExistence type="predicted"/>
<name>A0A9P0EFY1_9HYPO</name>
<reference evidence="1 2" key="2">
    <citation type="submission" date="2021-10" db="EMBL/GenBank/DDBJ databases">
        <authorList>
            <person name="Piombo E."/>
        </authorList>
    </citation>
    <scope>NUCLEOTIDE SEQUENCE [LARGE SCALE GENOMIC DNA]</scope>
</reference>
<dbReference type="AlphaFoldDB" id="A0A9P0EFY1"/>
<dbReference type="EMBL" id="CABFOC020000021">
    <property type="protein sequence ID" value="CAH0047288.1"/>
    <property type="molecule type" value="Genomic_DNA"/>
</dbReference>
<dbReference type="OrthoDB" id="5429716at2759"/>
<gene>
    <name evidence="1" type="ORF">CSOL1703_00018144</name>
</gene>